<organism evidence="1 2">
    <name type="scientific">Coptis chinensis</name>
    <dbReference type="NCBI Taxonomy" id="261450"/>
    <lineage>
        <taxon>Eukaryota</taxon>
        <taxon>Viridiplantae</taxon>
        <taxon>Streptophyta</taxon>
        <taxon>Embryophyta</taxon>
        <taxon>Tracheophyta</taxon>
        <taxon>Spermatophyta</taxon>
        <taxon>Magnoliopsida</taxon>
        <taxon>Ranunculales</taxon>
        <taxon>Ranunculaceae</taxon>
        <taxon>Coptidoideae</taxon>
        <taxon>Coptis</taxon>
    </lineage>
</organism>
<keyword evidence="2" id="KW-1185">Reference proteome</keyword>
<evidence type="ECO:0000313" key="2">
    <source>
        <dbReference type="Proteomes" id="UP000631114"/>
    </source>
</evidence>
<proteinExistence type="predicted"/>
<dbReference type="AlphaFoldDB" id="A0A835IPL5"/>
<dbReference type="OrthoDB" id="618331at2759"/>
<sequence>MGYISVKLADRKGPKSYISELKVESSTKCDTNEALPAPGLEIYSWPGREDVAQLDNRLGSFGDECDEKENGRFLEYSWENIGIFDDLDNMFRFIKHYKRKPNQSKVLKWRIIGYVYLFTSDVLMKRYEPSVSLCLQSWTTLAEQVRTVLKEYPKLRLTPGRKVRH</sequence>
<comment type="caution">
    <text evidence="1">The sequence shown here is derived from an EMBL/GenBank/DDBJ whole genome shotgun (WGS) entry which is preliminary data.</text>
</comment>
<reference evidence="1 2" key="1">
    <citation type="submission" date="2020-10" db="EMBL/GenBank/DDBJ databases">
        <title>The Coptis chinensis genome and diversification of protoberbering-type alkaloids.</title>
        <authorList>
            <person name="Wang B."/>
            <person name="Shu S."/>
            <person name="Song C."/>
            <person name="Liu Y."/>
        </authorList>
    </citation>
    <scope>NUCLEOTIDE SEQUENCE [LARGE SCALE GENOMIC DNA]</scope>
    <source>
        <strain evidence="1">HL-2020</strain>
        <tissue evidence="1">Leaf</tissue>
    </source>
</reference>
<protein>
    <submittedName>
        <fullName evidence="1">Uncharacterized protein</fullName>
    </submittedName>
</protein>
<evidence type="ECO:0000313" key="1">
    <source>
        <dbReference type="EMBL" id="KAF9620367.1"/>
    </source>
</evidence>
<dbReference type="Proteomes" id="UP000631114">
    <property type="component" value="Unassembled WGS sequence"/>
</dbReference>
<name>A0A835IPL5_9MAGN</name>
<dbReference type="EMBL" id="JADFTS010000002">
    <property type="protein sequence ID" value="KAF9620367.1"/>
    <property type="molecule type" value="Genomic_DNA"/>
</dbReference>
<gene>
    <name evidence="1" type="ORF">IFM89_011102</name>
</gene>
<accession>A0A835IPL5</accession>